<dbReference type="EC" id="2.7.13.3" evidence="3"/>
<keyword evidence="9" id="KW-0472">Membrane</keyword>
<dbReference type="PROSITE" id="PS50109">
    <property type="entry name" value="HIS_KIN"/>
    <property type="match status" value="1"/>
</dbReference>
<dbReference type="Pfam" id="PF02518">
    <property type="entry name" value="HATPase_c"/>
    <property type="match status" value="1"/>
</dbReference>
<proteinExistence type="predicted"/>
<dbReference type="InterPro" id="IPR005467">
    <property type="entry name" value="His_kinase_dom"/>
</dbReference>
<feature type="domain" description="Histidine kinase" evidence="10">
    <location>
        <begin position="238"/>
        <end position="427"/>
    </location>
</feature>
<dbReference type="SUPFAM" id="SSF158472">
    <property type="entry name" value="HAMP domain-like"/>
    <property type="match status" value="1"/>
</dbReference>
<dbReference type="Proteomes" id="UP000243413">
    <property type="component" value="Chromosome I"/>
</dbReference>
<protein>
    <recommendedName>
        <fullName evidence="3">histidine kinase</fullName>
        <ecNumber evidence="3">2.7.13.3</ecNumber>
    </recommendedName>
</protein>
<comment type="catalytic activity">
    <reaction evidence="1">
        <text>ATP + protein L-histidine = ADP + protein N-phospho-L-histidine.</text>
        <dbReference type="EC" id="2.7.13.3"/>
    </reaction>
</comment>
<gene>
    <name evidence="12" type="ORF">SAMN05216271_3685</name>
</gene>
<dbReference type="STRING" id="472181.SAMN05216271_3685"/>
<accession>A0A1H1XV98</accession>
<dbReference type="CDD" id="cd06225">
    <property type="entry name" value="HAMP"/>
    <property type="match status" value="1"/>
</dbReference>
<evidence type="ECO:0000256" key="9">
    <source>
        <dbReference type="SAM" id="Phobius"/>
    </source>
</evidence>
<evidence type="ECO:0000259" key="11">
    <source>
        <dbReference type="PROSITE" id="PS50885"/>
    </source>
</evidence>
<evidence type="ECO:0000256" key="2">
    <source>
        <dbReference type="ARBA" id="ARBA00004370"/>
    </source>
</evidence>
<name>A0A1H1XV98_9GAMM</name>
<dbReference type="EMBL" id="LT629763">
    <property type="protein sequence ID" value="SDT13190.1"/>
    <property type="molecule type" value="Genomic_DNA"/>
</dbReference>
<keyword evidence="6 12" id="KW-0418">Kinase</keyword>
<evidence type="ECO:0000256" key="3">
    <source>
        <dbReference type="ARBA" id="ARBA00012438"/>
    </source>
</evidence>
<keyword evidence="4" id="KW-0597">Phosphoprotein</keyword>
<evidence type="ECO:0000313" key="12">
    <source>
        <dbReference type="EMBL" id="SDT13190.1"/>
    </source>
</evidence>
<evidence type="ECO:0000259" key="10">
    <source>
        <dbReference type="PROSITE" id="PS50109"/>
    </source>
</evidence>
<feature type="coiled-coil region" evidence="8">
    <location>
        <begin position="196"/>
        <end position="230"/>
    </location>
</feature>
<evidence type="ECO:0000256" key="4">
    <source>
        <dbReference type="ARBA" id="ARBA00022553"/>
    </source>
</evidence>
<dbReference type="Pfam" id="PF00672">
    <property type="entry name" value="HAMP"/>
    <property type="match status" value="1"/>
</dbReference>
<dbReference type="PROSITE" id="PS50885">
    <property type="entry name" value="HAMP"/>
    <property type="match status" value="1"/>
</dbReference>
<keyword evidence="7" id="KW-0902">Two-component regulatory system</keyword>
<evidence type="ECO:0000256" key="1">
    <source>
        <dbReference type="ARBA" id="ARBA00000085"/>
    </source>
</evidence>
<keyword evidence="8" id="KW-0175">Coiled coil</keyword>
<dbReference type="SUPFAM" id="SSF55874">
    <property type="entry name" value="ATPase domain of HSP90 chaperone/DNA topoisomerase II/histidine kinase"/>
    <property type="match status" value="1"/>
</dbReference>
<dbReference type="InterPro" id="IPR003660">
    <property type="entry name" value="HAMP_dom"/>
</dbReference>
<feature type="transmembrane region" description="Helical" evidence="9">
    <location>
        <begin position="142"/>
        <end position="162"/>
    </location>
</feature>
<reference evidence="13" key="1">
    <citation type="submission" date="2016-10" db="EMBL/GenBank/DDBJ databases">
        <authorList>
            <person name="Varghese N."/>
            <person name="Submissions S."/>
        </authorList>
    </citation>
    <scope>NUCLEOTIDE SEQUENCE [LARGE SCALE GENOMIC DNA]</scope>
    <source>
        <strain evidence="13">JCM 14963</strain>
    </source>
</reference>
<dbReference type="RefSeq" id="WP_092288255.1">
    <property type="nucleotide sequence ID" value="NZ_LT629763.1"/>
</dbReference>
<comment type="subcellular location">
    <subcellularLocation>
        <location evidence="2">Membrane</location>
    </subcellularLocation>
</comment>
<dbReference type="Gene3D" id="1.20.5.1930">
    <property type="match status" value="1"/>
</dbReference>
<dbReference type="Gene3D" id="6.10.340.10">
    <property type="match status" value="1"/>
</dbReference>
<dbReference type="OrthoDB" id="9797605at2"/>
<feature type="domain" description="HAMP" evidence="11">
    <location>
        <begin position="163"/>
        <end position="215"/>
    </location>
</feature>
<dbReference type="InterPro" id="IPR050482">
    <property type="entry name" value="Sensor_HK_TwoCompSys"/>
</dbReference>
<dbReference type="InterPro" id="IPR036890">
    <property type="entry name" value="HATPase_C_sf"/>
</dbReference>
<dbReference type="GO" id="GO:0000155">
    <property type="term" value="F:phosphorelay sensor kinase activity"/>
    <property type="evidence" value="ECO:0007669"/>
    <property type="project" value="InterPro"/>
</dbReference>
<dbReference type="Gene3D" id="3.30.565.10">
    <property type="entry name" value="Histidine kinase-like ATPase, C-terminal domain"/>
    <property type="match status" value="1"/>
</dbReference>
<evidence type="ECO:0000256" key="5">
    <source>
        <dbReference type="ARBA" id="ARBA00022679"/>
    </source>
</evidence>
<keyword evidence="5" id="KW-0808">Transferase</keyword>
<dbReference type="SMART" id="SM00304">
    <property type="entry name" value="HAMP"/>
    <property type="match status" value="1"/>
</dbReference>
<dbReference type="GO" id="GO:0016020">
    <property type="term" value="C:membrane"/>
    <property type="evidence" value="ECO:0007669"/>
    <property type="project" value="UniProtKB-SubCell"/>
</dbReference>
<keyword evidence="9" id="KW-0812">Transmembrane</keyword>
<dbReference type="PANTHER" id="PTHR24421">
    <property type="entry name" value="NITRATE/NITRITE SENSOR PROTEIN NARX-RELATED"/>
    <property type="match status" value="1"/>
</dbReference>
<evidence type="ECO:0000313" key="13">
    <source>
        <dbReference type="Proteomes" id="UP000243413"/>
    </source>
</evidence>
<dbReference type="Pfam" id="PF07730">
    <property type="entry name" value="HisKA_3"/>
    <property type="match status" value="1"/>
</dbReference>
<dbReference type="GO" id="GO:0046983">
    <property type="term" value="F:protein dimerization activity"/>
    <property type="evidence" value="ECO:0007669"/>
    <property type="project" value="InterPro"/>
</dbReference>
<dbReference type="CDD" id="cd16917">
    <property type="entry name" value="HATPase_UhpB-NarQ-NarX-like"/>
    <property type="match status" value="1"/>
</dbReference>
<evidence type="ECO:0000256" key="8">
    <source>
        <dbReference type="SAM" id="Coils"/>
    </source>
</evidence>
<keyword evidence="9" id="KW-1133">Transmembrane helix</keyword>
<sequence length="429" mass="47833">MNALSFRARLYAGVCLLFAVVLGSLLLVLLQQAEKDLVRELHASRSMALQLFDSLSRSATAPDAAQFSGLRHLRITDVKATPDATPPAAEPGDVPEWLARRLAPAVSERFPPLTLSFADSQQWRITPDAHDELAEIWESVQLLLLVFALALLLSLLTIHWALNRGLRAYHRLLDALQSIAGGQLRTRLSPSQQPEINRLAERFNGMAAALQRAEQRNQELTERLLSVQERERMQLAHALHDDLGQYLTGIRAQAFLLQRCDHSDSRTLTRLSSQLLSNCDGLQQGFRRLVRDLHPVVLERLGLEQALAQLTEQWQQQQGVECRLELDGQLPGLRLEARAHLYRLLQEALNNVARHARARCVWVRLSQEQDLLLVSVQDDGSGMVTPVQWGIGMHSMRERARCLGSPLQVNSAAGEGVVLGLRIPLGAVA</sequence>
<organism evidence="12 13">
    <name type="scientific">Halopseudomonas sabulinigri</name>
    <dbReference type="NCBI Taxonomy" id="472181"/>
    <lineage>
        <taxon>Bacteria</taxon>
        <taxon>Pseudomonadati</taxon>
        <taxon>Pseudomonadota</taxon>
        <taxon>Gammaproteobacteria</taxon>
        <taxon>Pseudomonadales</taxon>
        <taxon>Pseudomonadaceae</taxon>
        <taxon>Halopseudomonas</taxon>
    </lineage>
</organism>
<dbReference type="AlphaFoldDB" id="A0A1H1XV98"/>
<dbReference type="InterPro" id="IPR011712">
    <property type="entry name" value="Sig_transdc_His_kin_sub3_dim/P"/>
</dbReference>
<evidence type="ECO:0000256" key="6">
    <source>
        <dbReference type="ARBA" id="ARBA00022777"/>
    </source>
</evidence>
<dbReference type="PANTHER" id="PTHR24421:SF58">
    <property type="entry name" value="SIGNAL TRANSDUCTION HISTIDINE-PROTEIN KINASE_PHOSPHATASE UHPB"/>
    <property type="match status" value="1"/>
</dbReference>
<evidence type="ECO:0000256" key="7">
    <source>
        <dbReference type="ARBA" id="ARBA00023012"/>
    </source>
</evidence>
<dbReference type="InterPro" id="IPR003594">
    <property type="entry name" value="HATPase_dom"/>
</dbReference>